<gene>
    <name evidence="1" type="ORF">GCM10010915_07880</name>
</gene>
<name>A0A916Y496_9MICO</name>
<evidence type="ECO:0000313" key="1">
    <source>
        <dbReference type="EMBL" id="GGD30051.1"/>
    </source>
</evidence>
<accession>A0A916Y496</accession>
<dbReference type="Proteomes" id="UP000633205">
    <property type="component" value="Unassembled WGS sequence"/>
</dbReference>
<dbReference type="GO" id="GO:0030246">
    <property type="term" value="F:carbohydrate binding"/>
    <property type="evidence" value="ECO:0007669"/>
    <property type="project" value="InterPro"/>
</dbReference>
<dbReference type="InterPro" id="IPR027839">
    <property type="entry name" value="DUF4432"/>
</dbReference>
<dbReference type="Gene3D" id="2.70.98.10">
    <property type="match status" value="1"/>
</dbReference>
<evidence type="ECO:0000313" key="2">
    <source>
        <dbReference type="Proteomes" id="UP000633205"/>
    </source>
</evidence>
<dbReference type="Pfam" id="PF14486">
    <property type="entry name" value="DUF4432"/>
    <property type="match status" value="1"/>
</dbReference>
<reference evidence="1" key="2">
    <citation type="submission" date="2020-09" db="EMBL/GenBank/DDBJ databases">
        <authorList>
            <person name="Sun Q."/>
            <person name="Zhou Y."/>
        </authorList>
    </citation>
    <scope>NUCLEOTIDE SEQUENCE</scope>
    <source>
        <strain evidence="1">CGMCC 1.15152</strain>
    </source>
</reference>
<protein>
    <submittedName>
        <fullName evidence="1">DUF4432 domain-containing protein</fullName>
    </submittedName>
</protein>
<proteinExistence type="predicted"/>
<sequence length="341" mass="36913">MTDVQAVLREAPEARRRLGTLAQLARVDRFTEDDGPARGTRRIRLVTGGGLEADIHPDRALDLGQVTYRGVPVAWMSPVGMSSPHLADSHGTEWLRSFGGGLLATCGLDTFGPPSVEDGVEYPMHGRIGVVPASVTETSVSGGSLRVAGEVRQTRVFGENLMLRREITADVGGSELRIVDTVTNEGTDPVGHMILYHANLGWPLLDERANLEIPSKRVLPRDAAAESGAARWHEIEPPQAGYAEQVFLHDMRGETGPAVIDNPELGIRCELAFDTTTLPALHQWKMSGEGHYVMGLEPSNLLHIHGRAAARAERALPTLAPGASVRYALSFRFSESNGARR</sequence>
<dbReference type="EMBL" id="BMHO01000001">
    <property type="protein sequence ID" value="GGD30051.1"/>
    <property type="molecule type" value="Genomic_DNA"/>
</dbReference>
<dbReference type="InterPro" id="IPR014718">
    <property type="entry name" value="GH-type_carb-bd"/>
</dbReference>
<reference evidence="1" key="1">
    <citation type="journal article" date="2014" name="Int. J. Syst. Evol. Microbiol.">
        <title>Complete genome sequence of Corynebacterium casei LMG S-19264T (=DSM 44701T), isolated from a smear-ripened cheese.</title>
        <authorList>
            <consortium name="US DOE Joint Genome Institute (JGI-PGF)"/>
            <person name="Walter F."/>
            <person name="Albersmeier A."/>
            <person name="Kalinowski J."/>
            <person name="Ruckert C."/>
        </authorList>
    </citation>
    <scope>NUCLEOTIDE SEQUENCE</scope>
    <source>
        <strain evidence="1">CGMCC 1.15152</strain>
    </source>
</reference>
<dbReference type="CDD" id="cd09023">
    <property type="entry name" value="Aldose_epim_Ec_c4013"/>
    <property type="match status" value="1"/>
</dbReference>
<dbReference type="RefSeq" id="WP_188710993.1">
    <property type="nucleotide sequence ID" value="NZ_BMHO01000001.1"/>
</dbReference>
<organism evidence="1 2">
    <name type="scientific">Microbacterium faecale</name>
    <dbReference type="NCBI Taxonomy" id="1804630"/>
    <lineage>
        <taxon>Bacteria</taxon>
        <taxon>Bacillati</taxon>
        <taxon>Actinomycetota</taxon>
        <taxon>Actinomycetes</taxon>
        <taxon>Micrococcales</taxon>
        <taxon>Microbacteriaceae</taxon>
        <taxon>Microbacterium</taxon>
    </lineage>
</organism>
<keyword evidence="2" id="KW-1185">Reference proteome</keyword>
<comment type="caution">
    <text evidence="1">The sequence shown here is derived from an EMBL/GenBank/DDBJ whole genome shotgun (WGS) entry which is preliminary data.</text>
</comment>
<dbReference type="AlphaFoldDB" id="A0A916Y496"/>